<dbReference type="RefSeq" id="WP_184308519.1">
    <property type="nucleotide sequence ID" value="NZ_JACHXU010000026.1"/>
</dbReference>
<dbReference type="GO" id="GO:0004674">
    <property type="term" value="F:protein serine/threonine kinase activity"/>
    <property type="evidence" value="ECO:0007669"/>
    <property type="project" value="UniProtKB-KW"/>
</dbReference>
<dbReference type="InterPro" id="IPR008271">
    <property type="entry name" value="Ser/Thr_kinase_AS"/>
</dbReference>
<dbReference type="Gene3D" id="3.30.200.20">
    <property type="entry name" value="Phosphorylase Kinase, domain 1"/>
    <property type="match status" value="1"/>
</dbReference>
<feature type="region of interest" description="Disordered" evidence="6">
    <location>
        <begin position="1"/>
        <end position="91"/>
    </location>
</feature>
<name>A0A7W5E3X9_9BACT</name>
<feature type="compositionally biased region" description="Low complexity" evidence="6">
    <location>
        <begin position="30"/>
        <end position="45"/>
    </location>
</feature>
<evidence type="ECO:0000256" key="1">
    <source>
        <dbReference type="ARBA" id="ARBA00022679"/>
    </source>
</evidence>
<dbReference type="InterPro" id="IPR017441">
    <property type="entry name" value="Protein_kinase_ATP_BS"/>
</dbReference>
<dbReference type="Proteomes" id="UP000536179">
    <property type="component" value="Unassembled WGS sequence"/>
</dbReference>
<keyword evidence="8" id="KW-0723">Serine/threonine-protein kinase</keyword>
<gene>
    <name evidence="8" type="ORF">FHS27_005540</name>
</gene>
<dbReference type="PANTHER" id="PTHR43289">
    <property type="entry name" value="MITOGEN-ACTIVATED PROTEIN KINASE KINASE KINASE 20-RELATED"/>
    <property type="match status" value="1"/>
</dbReference>
<evidence type="ECO:0000256" key="3">
    <source>
        <dbReference type="ARBA" id="ARBA00022777"/>
    </source>
</evidence>
<dbReference type="GO" id="GO:0005524">
    <property type="term" value="F:ATP binding"/>
    <property type="evidence" value="ECO:0007669"/>
    <property type="project" value="UniProtKB-UniRule"/>
</dbReference>
<dbReference type="SUPFAM" id="SSF56112">
    <property type="entry name" value="Protein kinase-like (PK-like)"/>
    <property type="match status" value="1"/>
</dbReference>
<evidence type="ECO:0000256" key="6">
    <source>
        <dbReference type="SAM" id="MobiDB-lite"/>
    </source>
</evidence>
<dbReference type="CDD" id="cd14014">
    <property type="entry name" value="STKc_PknB_like"/>
    <property type="match status" value="1"/>
</dbReference>
<feature type="compositionally biased region" description="Polar residues" evidence="6">
    <location>
        <begin position="1"/>
        <end position="13"/>
    </location>
</feature>
<dbReference type="PANTHER" id="PTHR43289:SF6">
    <property type="entry name" value="SERINE_THREONINE-PROTEIN KINASE NEKL-3"/>
    <property type="match status" value="1"/>
</dbReference>
<comment type="caution">
    <text evidence="8">The sequence shown here is derived from an EMBL/GenBank/DDBJ whole genome shotgun (WGS) entry which is preliminary data.</text>
</comment>
<evidence type="ECO:0000256" key="5">
    <source>
        <dbReference type="PROSITE-ProRule" id="PRU10141"/>
    </source>
</evidence>
<keyword evidence="4 5" id="KW-0067">ATP-binding</keyword>
<dbReference type="SUPFAM" id="SSF48452">
    <property type="entry name" value="TPR-like"/>
    <property type="match status" value="1"/>
</dbReference>
<feature type="region of interest" description="Disordered" evidence="6">
    <location>
        <begin position="210"/>
        <end position="237"/>
    </location>
</feature>
<dbReference type="PROSITE" id="PS50011">
    <property type="entry name" value="PROTEIN_KINASE_DOM"/>
    <property type="match status" value="1"/>
</dbReference>
<dbReference type="InterPro" id="IPR011009">
    <property type="entry name" value="Kinase-like_dom_sf"/>
</dbReference>
<dbReference type="InterPro" id="IPR000719">
    <property type="entry name" value="Prot_kinase_dom"/>
</dbReference>
<dbReference type="EMBL" id="JACHXU010000026">
    <property type="protein sequence ID" value="MBB3209700.1"/>
    <property type="molecule type" value="Genomic_DNA"/>
</dbReference>
<keyword evidence="1" id="KW-0808">Transferase</keyword>
<feature type="compositionally biased region" description="Basic and acidic residues" evidence="6">
    <location>
        <begin position="210"/>
        <end position="230"/>
    </location>
</feature>
<dbReference type="PROSITE" id="PS00108">
    <property type="entry name" value="PROTEIN_KINASE_ST"/>
    <property type="match status" value="1"/>
</dbReference>
<evidence type="ECO:0000256" key="4">
    <source>
        <dbReference type="ARBA" id="ARBA00022840"/>
    </source>
</evidence>
<dbReference type="AlphaFoldDB" id="A0A7W5E3X9"/>
<dbReference type="SMART" id="SM00220">
    <property type="entry name" value="S_TKc"/>
    <property type="match status" value="1"/>
</dbReference>
<protein>
    <submittedName>
        <fullName evidence="8">Serine/threonine protein kinase/tetratricopeptide (TPR) repeat protein</fullName>
    </submittedName>
</protein>
<dbReference type="InterPro" id="IPR011990">
    <property type="entry name" value="TPR-like_helical_dom_sf"/>
</dbReference>
<dbReference type="Gene3D" id="1.10.510.10">
    <property type="entry name" value="Transferase(Phosphotransferase) domain 1"/>
    <property type="match status" value="1"/>
</dbReference>
<keyword evidence="9" id="KW-1185">Reference proteome</keyword>
<proteinExistence type="predicted"/>
<dbReference type="Pfam" id="PF00069">
    <property type="entry name" value="Pkinase"/>
    <property type="match status" value="2"/>
</dbReference>
<evidence type="ECO:0000259" key="7">
    <source>
        <dbReference type="PROSITE" id="PS50011"/>
    </source>
</evidence>
<accession>A0A7W5E3X9</accession>
<evidence type="ECO:0000256" key="2">
    <source>
        <dbReference type="ARBA" id="ARBA00022741"/>
    </source>
</evidence>
<evidence type="ECO:0000313" key="9">
    <source>
        <dbReference type="Proteomes" id="UP000536179"/>
    </source>
</evidence>
<sequence>MSIDPSNQSSPEQTRAIGPLTGNLSKEPVSRSLDNSAGSASSESSNDSKKSRRRVRTNARGSKRSRARGANAVDEQRVAQGNTTAAAPSDMDSRYQVLGELGRGGWGVVQNAIDKHLRRPVAIKRISGSTRPSNNVRDRFLHEAVVTSQLQHPGIVPVHELSEDQTGNAYYVMKLLDGQPLHHLIRQTHAAMGSACDTVSVGGELVKTEASKARMSKDVRPDDAESEERNSNGGLRRRPQRLAEAVLPLLERFIDICNAVAYAHEQGVLHRDLKPANVMIGGFGETIIVDWGLAKRLNEESAIRDEADVENELDEAARWVEAADGNSDSARTSAGSIIGTPAYMPPEQALGNVDALTPASDIYSLGVILYEILVGRHPFKGCNVETVLRRVRAGDRVSARQVRRDVPRALSAICDRAMSRDPGDRYSSAESLADEVRRYLAGDAVLADRENWTDRISRWCRRHRTVAFSFAGTSVVLLITSTFFSYFIHQAHNQERAARVATEAAHRESLQLLGESRVAADAWLIDLSGSLEFYPGMTPIRNQLIEQATEHYEDLLKRDLTGPSPWLDENASELLRWRRSVERSKLHLRLGDLYRLRGNDAKASGHYENAETVLASLQMRAEPDRDSSEEVTLQNANVWIGKRLIDATTNKQTSTSLMDNAGESHSREIEALLAAYGVTDPSEPSTEELPRRAYELASCLSRMSLVIGRTSSAEMDSSMIITHLERASEWADWLRLSRGNPSDHRLAETTTTDWATALLDVDRYTDAIDVWQRLVANLEKQIELVPNRIDYQQSLAHARLQLANALSRTRKRDRARSEYLHVIEELNHAWSLSDVDGFYRTNLSAAESNLGTLLADGSEQERQLAVTHLTNSLRTLRRLIQEDPNSDGIRRFCETSFTLATAQLSIPGADAVPALADANVGYEILTDYGMLLPRDAERWREVLTETAREYDQRGATQQAIDAREKINELKSMDSTESN</sequence>
<feature type="compositionally biased region" description="Basic residues" evidence="6">
    <location>
        <begin position="50"/>
        <end position="67"/>
    </location>
</feature>
<organism evidence="8 9">
    <name type="scientific">Aporhodopirellula rubra</name>
    <dbReference type="NCBI Taxonomy" id="980271"/>
    <lineage>
        <taxon>Bacteria</taxon>
        <taxon>Pseudomonadati</taxon>
        <taxon>Planctomycetota</taxon>
        <taxon>Planctomycetia</taxon>
        <taxon>Pirellulales</taxon>
        <taxon>Pirellulaceae</taxon>
        <taxon>Aporhodopirellula</taxon>
    </lineage>
</organism>
<keyword evidence="3 8" id="KW-0418">Kinase</keyword>
<feature type="domain" description="Protein kinase" evidence="7">
    <location>
        <begin position="95"/>
        <end position="440"/>
    </location>
</feature>
<dbReference type="PROSITE" id="PS00107">
    <property type="entry name" value="PROTEIN_KINASE_ATP"/>
    <property type="match status" value="1"/>
</dbReference>
<feature type="binding site" evidence="5">
    <location>
        <position position="124"/>
    </location>
    <ligand>
        <name>ATP</name>
        <dbReference type="ChEBI" id="CHEBI:30616"/>
    </ligand>
</feature>
<reference evidence="8 9" key="1">
    <citation type="submission" date="2020-08" db="EMBL/GenBank/DDBJ databases">
        <title>Genomic Encyclopedia of Type Strains, Phase III (KMG-III): the genomes of soil and plant-associated and newly described type strains.</title>
        <authorList>
            <person name="Whitman W."/>
        </authorList>
    </citation>
    <scope>NUCLEOTIDE SEQUENCE [LARGE SCALE GENOMIC DNA]</scope>
    <source>
        <strain evidence="8 9">CECT 8075</strain>
    </source>
</reference>
<evidence type="ECO:0000313" key="8">
    <source>
        <dbReference type="EMBL" id="MBB3209700.1"/>
    </source>
</evidence>
<keyword evidence="2 5" id="KW-0547">Nucleotide-binding</keyword>